<organism evidence="2">
    <name type="scientific">Rhodanobacter sp. FW102-FHT14D07</name>
    <dbReference type="NCBI Taxonomy" id="3351462"/>
    <lineage>
        <taxon>Bacteria</taxon>
        <taxon>Pseudomonadati</taxon>
        <taxon>Pseudomonadota</taxon>
        <taxon>Gammaproteobacteria</taxon>
        <taxon>Lysobacterales</taxon>
        <taxon>Rhodanobacteraceae</taxon>
        <taxon>Rhodanobacter</taxon>
    </lineage>
</organism>
<dbReference type="RefSeq" id="WP_395117182.1">
    <property type="nucleotide sequence ID" value="NZ_CP170721.1"/>
</dbReference>
<dbReference type="AlphaFoldDB" id="A0AB74UKI6"/>
<evidence type="ECO:0000256" key="1">
    <source>
        <dbReference type="SAM" id="Phobius"/>
    </source>
</evidence>
<gene>
    <name evidence="2" type="ORF">ACFYG5_11045</name>
</gene>
<keyword evidence="1" id="KW-0812">Transmembrane</keyword>
<sequence>MRARSVPALLFALFSAAMLGLAAGAAWMVVALYSRHPLPWLVVPIGVMLAWVIRAGVHRPGIGALLLAAGATALSAIYVNLLIAGVKVAGSMGLDLIEAMRTAGIGMLWQLARMGLTPADFIWTLLAMLLAGWLASRQRRPPPPEKNT</sequence>
<feature type="transmembrane region" description="Helical" evidence="1">
    <location>
        <begin position="38"/>
        <end position="57"/>
    </location>
</feature>
<dbReference type="EMBL" id="CP170721">
    <property type="protein sequence ID" value="XIA17103.1"/>
    <property type="molecule type" value="Genomic_DNA"/>
</dbReference>
<feature type="transmembrane region" description="Helical" evidence="1">
    <location>
        <begin position="116"/>
        <end position="136"/>
    </location>
</feature>
<protein>
    <recommendedName>
        <fullName evidence="3">Vitamin B12 transport system permease protein</fullName>
    </recommendedName>
</protein>
<proteinExistence type="predicted"/>
<reference evidence="2" key="1">
    <citation type="submission" date="2024-10" db="EMBL/GenBank/DDBJ databases">
        <authorList>
            <person name="Lesea H.P."/>
            <person name="Kuehl J.V."/>
            <person name="Chandonia J.-M."/>
        </authorList>
    </citation>
    <scope>NUCLEOTIDE SEQUENCE</scope>
    <source>
        <strain evidence="2">FW102-FHT14D07</strain>
    </source>
</reference>
<keyword evidence="1" id="KW-1133">Transmembrane helix</keyword>
<name>A0AB74UKI6_9GAMM</name>
<accession>A0AB74UKI6</accession>
<keyword evidence="1" id="KW-0472">Membrane</keyword>
<feature type="transmembrane region" description="Helical" evidence="1">
    <location>
        <begin position="64"/>
        <end position="86"/>
    </location>
</feature>
<evidence type="ECO:0000313" key="2">
    <source>
        <dbReference type="EMBL" id="XIA17103.1"/>
    </source>
</evidence>
<evidence type="ECO:0008006" key="3">
    <source>
        <dbReference type="Google" id="ProtNLM"/>
    </source>
</evidence>